<feature type="domain" description="NodB homology" evidence="4">
    <location>
        <begin position="82"/>
        <end position="264"/>
    </location>
</feature>
<dbReference type="GO" id="GO:0016020">
    <property type="term" value="C:membrane"/>
    <property type="evidence" value="ECO:0007669"/>
    <property type="project" value="TreeGrafter"/>
</dbReference>
<dbReference type="Gene3D" id="3.20.20.370">
    <property type="entry name" value="Glycoside hydrolase/deacetylase"/>
    <property type="match status" value="1"/>
</dbReference>
<dbReference type="GO" id="GO:0005975">
    <property type="term" value="P:carbohydrate metabolic process"/>
    <property type="evidence" value="ECO:0007669"/>
    <property type="project" value="InterPro"/>
</dbReference>
<evidence type="ECO:0000256" key="3">
    <source>
        <dbReference type="SAM" id="SignalP"/>
    </source>
</evidence>
<proteinExistence type="predicted"/>
<keyword evidence="3" id="KW-0732">Signal</keyword>
<sequence>MKIFRSLGVTLIAGALLTGCTNYVGAADSKLISVKDLTQEKLLTVQDRTLPAVKLTTKDSLQAEMNTLRSRLVISQGLSSHKQVAFTFDDGPDTHFTNQVLDILKKEKVSATFFVCGNNVEAHPDVVKRIDQEGHSVGNHSWNHPDLSKKDQATVNQQISKTNDAIQDAIGKKPTLFRPPYGARKGGIVDGEAQKLNMKVILWSVDTLDWNHKSKDQIMEAYHREFKPGGIVLQHSAGNEGLKETVKALPEMIRDLKSKGYEFVTVDKLIGVPAYQ</sequence>
<accession>A0A4R2RNL0</accession>
<dbReference type="SUPFAM" id="SSF88713">
    <property type="entry name" value="Glycoside hydrolase/deacetylase"/>
    <property type="match status" value="1"/>
</dbReference>
<comment type="caution">
    <text evidence="5">The sequence shown here is derived from an EMBL/GenBank/DDBJ whole genome shotgun (WGS) entry which is preliminary data.</text>
</comment>
<evidence type="ECO:0000256" key="2">
    <source>
        <dbReference type="ARBA" id="ARBA00022801"/>
    </source>
</evidence>
<evidence type="ECO:0000313" key="6">
    <source>
        <dbReference type="Proteomes" id="UP000294746"/>
    </source>
</evidence>
<reference evidence="5 6" key="1">
    <citation type="submission" date="2019-03" db="EMBL/GenBank/DDBJ databases">
        <title>Genomic Encyclopedia of Type Strains, Phase IV (KMG-IV): sequencing the most valuable type-strain genomes for metagenomic binning, comparative biology and taxonomic classification.</title>
        <authorList>
            <person name="Goeker M."/>
        </authorList>
    </citation>
    <scope>NUCLEOTIDE SEQUENCE [LARGE SCALE GENOMIC DNA]</scope>
    <source>
        <strain evidence="5 6">DSM 46831</strain>
    </source>
</reference>
<dbReference type="OrthoDB" id="9812065at2"/>
<protein>
    <submittedName>
        <fullName evidence="5">Peptidoglycan/xylan/chitin deacetylase (PgdA/CDA1 family)</fullName>
    </submittedName>
</protein>
<dbReference type="Proteomes" id="UP000294746">
    <property type="component" value="Unassembled WGS sequence"/>
</dbReference>
<dbReference type="EMBL" id="SLXV01000031">
    <property type="protein sequence ID" value="TCP65652.1"/>
    <property type="molecule type" value="Genomic_DNA"/>
</dbReference>
<keyword evidence="1" id="KW-0479">Metal-binding</keyword>
<keyword evidence="2" id="KW-0378">Hydrolase</keyword>
<dbReference type="CDD" id="cd10917">
    <property type="entry name" value="CE4_NodB_like_6s_7s"/>
    <property type="match status" value="1"/>
</dbReference>
<dbReference type="PANTHER" id="PTHR10587">
    <property type="entry name" value="GLYCOSYL TRANSFERASE-RELATED"/>
    <property type="match status" value="1"/>
</dbReference>
<dbReference type="GO" id="GO:0046872">
    <property type="term" value="F:metal ion binding"/>
    <property type="evidence" value="ECO:0007669"/>
    <property type="project" value="UniProtKB-KW"/>
</dbReference>
<dbReference type="RefSeq" id="WP_131849299.1">
    <property type="nucleotide sequence ID" value="NZ_SLXV01000031.1"/>
</dbReference>
<dbReference type="AlphaFoldDB" id="A0A4R2RNL0"/>
<dbReference type="InterPro" id="IPR011330">
    <property type="entry name" value="Glyco_hydro/deAcase_b/a-brl"/>
</dbReference>
<evidence type="ECO:0000313" key="5">
    <source>
        <dbReference type="EMBL" id="TCP65652.1"/>
    </source>
</evidence>
<feature type="signal peptide" evidence="3">
    <location>
        <begin position="1"/>
        <end position="26"/>
    </location>
</feature>
<dbReference type="InterPro" id="IPR050248">
    <property type="entry name" value="Polysacc_deacetylase_ArnD"/>
</dbReference>
<dbReference type="PROSITE" id="PS51677">
    <property type="entry name" value="NODB"/>
    <property type="match status" value="1"/>
</dbReference>
<keyword evidence="6" id="KW-1185">Reference proteome</keyword>
<organism evidence="5 6">
    <name type="scientific">Baia soyae</name>
    <dbReference type="NCBI Taxonomy" id="1544746"/>
    <lineage>
        <taxon>Bacteria</taxon>
        <taxon>Bacillati</taxon>
        <taxon>Bacillota</taxon>
        <taxon>Bacilli</taxon>
        <taxon>Bacillales</taxon>
        <taxon>Thermoactinomycetaceae</taxon>
        <taxon>Baia</taxon>
    </lineage>
</organism>
<gene>
    <name evidence="5" type="ORF">EDD57_13116</name>
</gene>
<feature type="chain" id="PRO_5020387775" evidence="3">
    <location>
        <begin position="27"/>
        <end position="276"/>
    </location>
</feature>
<evidence type="ECO:0000259" key="4">
    <source>
        <dbReference type="PROSITE" id="PS51677"/>
    </source>
</evidence>
<dbReference type="InterPro" id="IPR002509">
    <property type="entry name" value="NODB_dom"/>
</dbReference>
<dbReference type="GO" id="GO:0016810">
    <property type="term" value="F:hydrolase activity, acting on carbon-nitrogen (but not peptide) bonds"/>
    <property type="evidence" value="ECO:0007669"/>
    <property type="project" value="InterPro"/>
</dbReference>
<evidence type="ECO:0000256" key="1">
    <source>
        <dbReference type="ARBA" id="ARBA00022723"/>
    </source>
</evidence>
<name>A0A4R2RNL0_9BACL</name>
<dbReference type="Pfam" id="PF01522">
    <property type="entry name" value="Polysacc_deac_1"/>
    <property type="match status" value="1"/>
</dbReference>
<dbReference type="PROSITE" id="PS51257">
    <property type="entry name" value="PROKAR_LIPOPROTEIN"/>
    <property type="match status" value="1"/>
</dbReference>
<dbReference type="PANTHER" id="PTHR10587:SF133">
    <property type="entry name" value="CHITIN DEACETYLASE 1-RELATED"/>
    <property type="match status" value="1"/>
</dbReference>